<dbReference type="GO" id="GO:0003824">
    <property type="term" value="F:catalytic activity"/>
    <property type="evidence" value="ECO:0007669"/>
    <property type="project" value="InterPro"/>
</dbReference>
<dbReference type="Gene3D" id="3.60.10.10">
    <property type="entry name" value="Endonuclease/exonuclease/phosphatase"/>
    <property type="match status" value="1"/>
</dbReference>
<name>A0A150WUS0_BDEBC</name>
<protein>
    <recommendedName>
        <fullName evidence="2">Endonuclease/exonuclease/phosphatase domain-containing protein</fullName>
    </recommendedName>
</protein>
<feature type="signal peptide" evidence="1">
    <location>
        <begin position="1"/>
        <end position="21"/>
    </location>
</feature>
<evidence type="ECO:0000313" key="3">
    <source>
        <dbReference type="EMBL" id="KYG70191.1"/>
    </source>
</evidence>
<feature type="domain" description="Endonuclease/exonuclease/phosphatase" evidence="2">
    <location>
        <begin position="39"/>
        <end position="256"/>
    </location>
</feature>
<dbReference type="OrthoDB" id="5288628at2"/>
<organism evidence="3 4">
    <name type="scientific">Bdellovibrio bacteriovorus</name>
    <dbReference type="NCBI Taxonomy" id="959"/>
    <lineage>
        <taxon>Bacteria</taxon>
        <taxon>Pseudomonadati</taxon>
        <taxon>Bdellovibrionota</taxon>
        <taxon>Bdellovibrionia</taxon>
        <taxon>Bdellovibrionales</taxon>
        <taxon>Pseudobdellovibrionaceae</taxon>
        <taxon>Bdellovibrio</taxon>
    </lineage>
</organism>
<dbReference type="Pfam" id="PF03372">
    <property type="entry name" value="Exo_endo_phos"/>
    <property type="match status" value="1"/>
</dbReference>
<evidence type="ECO:0000313" key="4">
    <source>
        <dbReference type="Proteomes" id="UP000075391"/>
    </source>
</evidence>
<feature type="chain" id="PRO_5007573811" description="Endonuclease/exonuclease/phosphatase domain-containing protein" evidence="1">
    <location>
        <begin position="22"/>
        <end position="360"/>
    </location>
</feature>
<dbReference type="EMBL" id="LUKF01000002">
    <property type="protein sequence ID" value="KYG70191.1"/>
    <property type="molecule type" value="Genomic_DNA"/>
</dbReference>
<dbReference type="RefSeq" id="WP_063242683.1">
    <property type="nucleotide sequence ID" value="NZ_LUKF01000002.1"/>
</dbReference>
<dbReference type="AlphaFoldDB" id="A0A150WUS0"/>
<sequence>MTLSKMLTLGLLVLGAQSARAEMYFSADPNPPRFCLQNFNAYGPIYASKVEERTERMTGFLQSIPKCDVVHLQEVWNEGHIQQIENNLHRQYEISAPNKKSRIGLMSLFMADVKGSQTEDFQVNNEGGVLDSVRVAFNVKKAYHVVRAGFFGIDEDFFFLNTHLHPTSPAVRLTQILDILRWRLKHQNEKLVLSGDFNADIDSVERKFLMLTLGAHDSMEEYFGGAYPKSFCTYCTGNPLGWMLSDHTFDYIFFSNVGNSGTTLKALEGEVNMRGTPRKPWSDHFGVRVKFSVEPTTSVVEASDIERRRTEALETLAVASYILQQEDAKEFEGYAQMINELSTQLKNRQGTFNTYFEKFR</sequence>
<dbReference type="Proteomes" id="UP000075391">
    <property type="component" value="Unassembled WGS sequence"/>
</dbReference>
<proteinExistence type="predicted"/>
<dbReference type="InterPro" id="IPR036691">
    <property type="entry name" value="Endo/exonu/phosph_ase_sf"/>
</dbReference>
<keyword evidence="1" id="KW-0732">Signal</keyword>
<comment type="caution">
    <text evidence="3">The sequence shown here is derived from an EMBL/GenBank/DDBJ whole genome shotgun (WGS) entry which is preliminary data.</text>
</comment>
<reference evidence="3 4" key="1">
    <citation type="submission" date="2016-03" db="EMBL/GenBank/DDBJ databases">
        <authorList>
            <person name="Ploux O."/>
        </authorList>
    </citation>
    <scope>NUCLEOTIDE SEQUENCE [LARGE SCALE GENOMIC DNA]</scope>
    <source>
        <strain evidence="3 4">BER2</strain>
    </source>
</reference>
<evidence type="ECO:0000259" key="2">
    <source>
        <dbReference type="Pfam" id="PF03372"/>
    </source>
</evidence>
<accession>A0A150WUS0</accession>
<dbReference type="InterPro" id="IPR005135">
    <property type="entry name" value="Endo/exonuclease/phosphatase"/>
</dbReference>
<gene>
    <name evidence="3" type="ORF">AZI85_13650</name>
</gene>
<evidence type="ECO:0000256" key="1">
    <source>
        <dbReference type="SAM" id="SignalP"/>
    </source>
</evidence>
<dbReference type="SUPFAM" id="SSF56219">
    <property type="entry name" value="DNase I-like"/>
    <property type="match status" value="1"/>
</dbReference>